<organism evidence="1 2">
    <name type="scientific">Aurantimicrobium photophilum</name>
    <dbReference type="NCBI Taxonomy" id="1987356"/>
    <lineage>
        <taxon>Bacteria</taxon>
        <taxon>Bacillati</taxon>
        <taxon>Actinomycetota</taxon>
        <taxon>Actinomycetes</taxon>
        <taxon>Micrococcales</taxon>
        <taxon>Microbacteriaceae</taxon>
        <taxon>Aurantimicrobium</taxon>
    </lineage>
</organism>
<accession>A0A2Z3S0R3</accession>
<dbReference type="Proteomes" id="UP000246894">
    <property type="component" value="Chromosome"/>
</dbReference>
<evidence type="ECO:0000313" key="1">
    <source>
        <dbReference type="EMBL" id="AWR21053.1"/>
    </source>
</evidence>
<dbReference type="AlphaFoldDB" id="A0A2Z3S0R3"/>
<name>A0A2Z3S0R3_9MICO</name>
<dbReference type="GO" id="GO:0016740">
    <property type="term" value="F:transferase activity"/>
    <property type="evidence" value="ECO:0007669"/>
    <property type="project" value="UniProtKB-KW"/>
</dbReference>
<dbReference type="RefSeq" id="WP_110232938.1">
    <property type="nucleotide sequence ID" value="NZ_CP023994.1"/>
</dbReference>
<reference evidence="1 2" key="1">
    <citation type="submission" date="2017-10" db="EMBL/GenBank/DDBJ databases">
        <title>Genome of an Actinobacterium that displays light-enhanced growth.</title>
        <authorList>
            <person name="Maresca J.A."/>
            <person name="Hempel P."/>
            <person name="Shevchenko O."/>
            <person name="Miller K.J."/>
            <person name="Hahn M.W."/>
        </authorList>
    </citation>
    <scope>NUCLEOTIDE SEQUENCE [LARGE SCALE GENOMIC DNA]</scope>
    <source>
        <strain evidence="1 2">MWH-Mo1</strain>
    </source>
</reference>
<dbReference type="OrthoDB" id="9809622at2"/>
<dbReference type="Gene3D" id="3.40.50.2000">
    <property type="entry name" value="Glycogen Phosphorylase B"/>
    <property type="match status" value="1"/>
</dbReference>
<dbReference type="EMBL" id="CP023994">
    <property type="protein sequence ID" value="AWR21053.1"/>
    <property type="molecule type" value="Genomic_DNA"/>
</dbReference>
<sequence>MNPTLEKIWKLIPKFAQDFIASTVDRVSGNEIPAPASCDQSKAFRVFIAPANYAGQGYRWARALEQNENISARNMVYAEINPFGYDVDFPVRWRTVTHSRKWQREQLETLTSNFTHVIIEAEFPPLGGMFGENVLKQVEALRAGGVNVAMVCHGSDIRLPSRHKELEPWSPFVNDDWVPVEKLEKVMVKNRQLLDEIDAPTFVSTPGLLLDVPYAHLLPVVIDPSRWATSQPVLKRTRLKVVHIPSNPLVKGTAEISEALTRLHNEEIIEYIQVSGVTHEEMPKIFGNCDIVLDQFRLGDYGVAACEAMAAGRLVVSHVSKQARELIVQETGLSLPIVEANIDNIEQVLRNIALNSEHYSEIAAQGPSFINYVHDGAFSRRVLERNFLFAENKFSHANQENS</sequence>
<keyword evidence="2" id="KW-1185">Reference proteome</keyword>
<proteinExistence type="predicted"/>
<gene>
    <name evidence="1" type="ORF">AURMO_00436</name>
</gene>
<protein>
    <submittedName>
        <fullName evidence="1">Glycosyl transferases group 1</fullName>
    </submittedName>
</protein>
<dbReference type="KEGG" id="aum:AURMO_00436"/>
<evidence type="ECO:0000313" key="2">
    <source>
        <dbReference type="Proteomes" id="UP000246894"/>
    </source>
</evidence>
<keyword evidence="1" id="KW-0808">Transferase</keyword>
<dbReference type="SUPFAM" id="SSF53756">
    <property type="entry name" value="UDP-Glycosyltransferase/glycogen phosphorylase"/>
    <property type="match status" value="1"/>
</dbReference>